<dbReference type="AlphaFoldDB" id="A0AAJ0DHH0"/>
<feature type="transmembrane region" description="Helical" evidence="6">
    <location>
        <begin position="208"/>
        <end position="230"/>
    </location>
</feature>
<comment type="caution">
    <text evidence="8">The sequence shown here is derived from an EMBL/GenBank/DDBJ whole genome shotgun (WGS) entry which is preliminary data.</text>
</comment>
<dbReference type="InterPro" id="IPR011701">
    <property type="entry name" value="MFS"/>
</dbReference>
<reference evidence="8" key="1">
    <citation type="submission" date="2023-04" db="EMBL/GenBank/DDBJ databases">
        <title>Black Yeasts Isolated from many extreme environments.</title>
        <authorList>
            <person name="Coleine C."/>
            <person name="Stajich J.E."/>
            <person name="Selbmann L."/>
        </authorList>
    </citation>
    <scope>NUCLEOTIDE SEQUENCE</scope>
    <source>
        <strain evidence="8">CCFEE 5312</strain>
    </source>
</reference>
<dbReference type="GO" id="GO:0016020">
    <property type="term" value="C:membrane"/>
    <property type="evidence" value="ECO:0007669"/>
    <property type="project" value="UniProtKB-SubCell"/>
</dbReference>
<dbReference type="PROSITE" id="PS50850">
    <property type="entry name" value="MFS"/>
    <property type="match status" value="1"/>
</dbReference>
<dbReference type="InterPro" id="IPR020846">
    <property type="entry name" value="MFS_dom"/>
</dbReference>
<feature type="transmembrane region" description="Helical" evidence="6">
    <location>
        <begin position="469"/>
        <end position="488"/>
    </location>
</feature>
<gene>
    <name evidence="8" type="ORF">LTR09_008632</name>
</gene>
<keyword evidence="2 6" id="KW-0812">Transmembrane</keyword>
<dbReference type="GO" id="GO:0022857">
    <property type="term" value="F:transmembrane transporter activity"/>
    <property type="evidence" value="ECO:0007669"/>
    <property type="project" value="InterPro"/>
</dbReference>
<feature type="transmembrane region" description="Helical" evidence="6">
    <location>
        <begin position="328"/>
        <end position="348"/>
    </location>
</feature>
<feature type="transmembrane region" description="Helical" evidence="6">
    <location>
        <begin position="563"/>
        <end position="585"/>
    </location>
</feature>
<feature type="transmembrane region" description="Helical" evidence="6">
    <location>
        <begin position="263"/>
        <end position="288"/>
    </location>
</feature>
<evidence type="ECO:0000256" key="5">
    <source>
        <dbReference type="SAM" id="MobiDB-lite"/>
    </source>
</evidence>
<proteinExistence type="predicted"/>
<keyword evidence="4 6" id="KW-0472">Membrane</keyword>
<dbReference type="CDD" id="cd17476">
    <property type="entry name" value="MFS_Amf1_MDR_like"/>
    <property type="match status" value="1"/>
</dbReference>
<evidence type="ECO:0000259" key="7">
    <source>
        <dbReference type="PROSITE" id="PS50850"/>
    </source>
</evidence>
<feature type="transmembrane region" description="Helical" evidence="6">
    <location>
        <begin position="525"/>
        <end position="551"/>
    </location>
</feature>
<feature type="region of interest" description="Disordered" evidence="5">
    <location>
        <begin position="114"/>
        <end position="160"/>
    </location>
</feature>
<accession>A0AAJ0DHH0</accession>
<feature type="transmembrane region" description="Helical" evidence="6">
    <location>
        <begin position="237"/>
        <end position="257"/>
    </location>
</feature>
<dbReference type="EMBL" id="JAWDJX010000034">
    <property type="protein sequence ID" value="KAK3050243.1"/>
    <property type="molecule type" value="Genomic_DNA"/>
</dbReference>
<dbReference type="PANTHER" id="PTHR42718">
    <property type="entry name" value="MAJOR FACILITATOR SUPERFAMILY MULTIDRUG TRANSPORTER MFSC"/>
    <property type="match status" value="1"/>
</dbReference>
<dbReference type="InterPro" id="IPR036259">
    <property type="entry name" value="MFS_trans_sf"/>
</dbReference>
<feature type="transmembrane region" description="Helical" evidence="6">
    <location>
        <begin position="300"/>
        <end position="322"/>
    </location>
</feature>
<protein>
    <recommendedName>
        <fullName evidence="7">Major facilitator superfamily (MFS) profile domain-containing protein</fullName>
    </recommendedName>
</protein>
<dbReference type="Gene3D" id="1.20.1250.20">
    <property type="entry name" value="MFS general substrate transporter like domains"/>
    <property type="match status" value="2"/>
</dbReference>
<evidence type="ECO:0000256" key="3">
    <source>
        <dbReference type="ARBA" id="ARBA00022989"/>
    </source>
</evidence>
<feature type="transmembrane region" description="Helical" evidence="6">
    <location>
        <begin position="368"/>
        <end position="389"/>
    </location>
</feature>
<keyword evidence="9" id="KW-1185">Reference proteome</keyword>
<comment type="subcellular location">
    <subcellularLocation>
        <location evidence="1">Membrane</location>
        <topology evidence="1">Multi-pass membrane protein</topology>
    </subcellularLocation>
</comment>
<evidence type="ECO:0000256" key="1">
    <source>
        <dbReference type="ARBA" id="ARBA00004141"/>
    </source>
</evidence>
<feature type="transmembrane region" description="Helical" evidence="6">
    <location>
        <begin position="500"/>
        <end position="519"/>
    </location>
</feature>
<keyword evidence="3 6" id="KW-1133">Transmembrane helix</keyword>
<name>A0AAJ0DHH0_9PEZI</name>
<evidence type="ECO:0000256" key="4">
    <source>
        <dbReference type="ARBA" id="ARBA00023136"/>
    </source>
</evidence>
<evidence type="ECO:0000256" key="2">
    <source>
        <dbReference type="ARBA" id="ARBA00022692"/>
    </source>
</evidence>
<feature type="transmembrane region" description="Helical" evidence="6">
    <location>
        <begin position="395"/>
        <end position="415"/>
    </location>
</feature>
<evidence type="ECO:0000256" key="6">
    <source>
        <dbReference type="SAM" id="Phobius"/>
    </source>
</evidence>
<dbReference type="Proteomes" id="UP001271007">
    <property type="component" value="Unassembled WGS sequence"/>
</dbReference>
<dbReference type="PANTHER" id="PTHR42718:SF41">
    <property type="entry name" value="MFS TRANSPORTER OF UNKOWN SPECIFICITY (AFU_ORTHOLOGUE AFUA_5G09940)-RELATED"/>
    <property type="match status" value="1"/>
</dbReference>
<evidence type="ECO:0000313" key="9">
    <source>
        <dbReference type="Proteomes" id="UP001271007"/>
    </source>
</evidence>
<evidence type="ECO:0000313" key="8">
    <source>
        <dbReference type="EMBL" id="KAK3050243.1"/>
    </source>
</evidence>
<feature type="transmembrane region" description="Helical" evidence="6">
    <location>
        <begin position="435"/>
        <end position="457"/>
    </location>
</feature>
<feature type="domain" description="Major facilitator superfamily (MFS) profile" evidence="7">
    <location>
        <begin position="172"/>
        <end position="628"/>
    </location>
</feature>
<feature type="transmembrane region" description="Helical" evidence="6">
    <location>
        <begin position="170"/>
        <end position="188"/>
    </location>
</feature>
<sequence>MSQTVTETATEHSAMNANTAGAHESFGATISHTNQPTIPESRASLDSWDFATPANGVQTPDPLLLREALRVQDADQDISELTRELERVTSQQRGAHMGTAMENLARSMSNNSFESYELQRTTSRRGQTSTLGRRPSHLPPLEELPDEANTPRKPDSQGIPPELGSFASEVVFVLVCSAGQLLFAWFLGDINVNQTQLKAALGIQNTQLPWLVGAFNIANGLSVMLSGAVTDLVAPKFLIVGAFGFLTVWNIIGAFSLTPSRSILFFIVRAMQGLAVGTLVSGSMSILGRVYNPGLRKTKVFSCMAAMAPFGFWIGALQGGALTAHLPWIFGSNAVLCALCAVAAYFTIPALKPVVDTPGAEAPSIRQFDYIGALLAVSGSVCLLFGLTQGGASHWAPYTYALIGAGVLLLGGFVFAESRVARPLIPTRLWKTPGFAPLMAAYFLGFGAFISWQFYAIQFWLRIQHVSPITVALYLLPNALVGILATYIVSRVMHKVPGHWIYVCSMIAFALGPAFFLPQTANTSYWALSMPGIALCTFGPDLSFAAASIFITSNVARSYQGSAGSLLMTIQNLSAAIVTSVADVIGAQVDMNESGEVGLQGLRAIWWFGFAAAMLGAVITVVGVRIPKEEEKEHVI</sequence>
<organism evidence="8 9">
    <name type="scientific">Extremus antarcticus</name>
    <dbReference type="NCBI Taxonomy" id="702011"/>
    <lineage>
        <taxon>Eukaryota</taxon>
        <taxon>Fungi</taxon>
        <taxon>Dikarya</taxon>
        <taxon>Ascomycota</taxon>
        <taxon>Pezizomycotina</taxon>
        <taxon>Dothideomycetes</taxon>
        <taxon>Dothideomycetidae</taxon>
        <taxon>Mycosphaerellales</taxon>
        <taxon>Extremaceae</taxon>
        <taxon>Extremus</taxon>
    </lineage>
</organism>
<dbReference type="Pfam" id="PF07690">
    <property type="entry name" value="MFS_1"/>
    <property type="match status" value="1"/>
</dbReference>
<feature type="transmembrane region" description="Helical" evidence="6">
    <location>
        <begin position="605"/>
        <end position="624"/>
    </location>
</feature>
<feature type="compositionally biased region" description="Low complexity" evidence="5">
    <location>
        <begin position="118"/>
        <end position="133"/>
    </location>
</feature>
<dbReference type="SUPFAM" id="SSF103473">
    <property type="entry name" value="MFS general substrate transporter"/>
    <property type="match status" value="1"/>
</dbReference>